<gene>
    <name evidence="1" type="ORF">KFK09_020249</name>
</gene>
<keyword evidence="2" id="KW-1185">Reference proteome</keyword>
<protein>
    <submittedName>
        <fullName evidence="1">Uncharacterized protein</fullName>
    </submittedName>
</protein>
<evidence type="ECO:0000313" key="2">
    <source>
        <dbReference type="Proteomes" id="UP000829196"/>
    </source>
</evidence>
<proteinExistence type="predicted"/>
<sequence>MVSQPMCFDHSPLITSTSTPHSLPNYFLFKNYWTFMDGLWDDVLSSFSQPSTRSPICHLQHCLQVLKWALKRRIWFTSNYISNSILEQKNKPHICLENIQTSPLDIHLNTSLKEINVHLASFQASWASWISQRAKERWLTQGEDDLDFLYAKIHARRNQNIFYEIFDANGSLSSHQDIDDAFIQHFKGHFNSPKPINASNFSIHVGNCIPPDMASSLVVPFSCDEIKKVVFKGNDSSTPGNRIRAQAPVVKHLRACRLSSLADLPSRKVSLRPDLPFCCISSLPGLHSCRFSFTSLRFLLAAASSAASRCPQKSLSPTYSHNRKAIH</sequence>
<name>A0A8T3ART8_DENNO</name>
<accession>A0A8T3ART8</accession>
<dbReference type="EMBL" id="JAGYWB010000014">
    <property type="protein sequence ID" value="KAI0499346.1"/>
    <property type="molecule type" value="Genomic_DNA"/>
</dbReference>
<organism evidence="1 2">
    <name type="scientific">Dendrobium nobile</name>
    <name type="common">Orchid</name>
    <dbReference type="NCBI Taxonomy" id="94219"/>
    <lineage>
        <taxon>Eukaryota</taxon>
        <taxon>Viridiplantae</taxon>
        <taxon>Streptophyta</taxon>
        <taxon>Embryophyta</taxon>
        <taxon>Tracheophyta</taxon>
        <taxon>Spermatophyta</taxon>
        <taxon>Magnoliopsida</taxon>
        <taxon>Liliopsida</taxon>
        <taxon>Asparagales</taxon>
        <taxon>Orchidaceae</taxon>
        <taxon>Epidendroideae</taxon>
        <taxon>Malaxideae</taxon>
        <taxon>Dendrobiinae</taxon>
        <taxon>Dendrobium</taxon>
    </lineage>
</organism>
<dbReference type="AlphaFoldDB" id="A0A8T3ART8"/>
<evidence type="ECO:0000313" key="1">
    <source>
        <dbReference type="EMBL" id="KAI0499346.1"/>
    </source>
</evidence>
<reference evidence="1" key="1">
    <citation type="journal article" date="2022" name="Front. Genet.">
        <title>Chromosome-Scale Assembly of the Dendrobium nobile Genome Provides Insights Into the Molecular Mechanism of the Biosynthesis of the Medicinal Active Ingredient of Dendrobium.</title>
        <authorList>
            <person name="Xu Q."/>
            <person name="Niu S.-C."/>
            <person name="Li K.-L."/>
            <person name="Zheng P.-J."/>
            <person name="Zhang X.-J."/>
            <person name="Jia Y."/>
            <person name="Liu Y."/>
            <person name="Niu Y.-X."/>
            <person name="Yu L.-H."/>
            <person name="Chen D.-F."/>
            <person name="Zhang G.-Q."/>
        </authorList>
    </citation>
    <scope>NUCLEOTIDE SEQUENCE</scope>
    <source>
        <tissue evidence="1">Leaf</tissue>
    </source>
</reference>
<dbReference type="Proteomes" id="UP000829196">
    <property type="component" value="Unassembled WGS sequence"/>
</dbReference>
<comment type="caution">
    <text evidence="1">The sequence shown here is derived from an EMBL/GenBank/DDBJ whole genome shotgun (WGS) entry which is preliminary data.</text>
</comment>